<proteinExistence type="predicted"/>
<protein>
    <submittedName>
        <fullName evidence="1">Uncharacterized protein</fullName>
    </submittedName>
</protein>
<accession>A0A0A9CCE5</accession>
<evidence type="ECO:0000313" key="1">
    <source>
        <dbReference type="EMBL" id="JAD73999.1"/>
    </source>
</evidence>
<organism evidence="1">
    <name type="scientific">Arundo donax</name>
    <name type="common">Giant reed</name>
    <name type="synonym">Donax arundinaceus</name>
    <dbReference type="NCBI Taxonomy" id="35708"/>
    <lineage>
        <taxon>Eukaryota</taxon>
        <taxon>Viridiplantae</taxon>
        <taxon>Streptophyta</taxon>
        <taxon>Embryophyta</taxon>
        <taxon>Tracheophyta</taxon>
        <taxon>Spermatophyta</taxon>
        <taxon>Magnoliopsida</taxon>
        <taxon>Liliopsida</taxon>
        <taxon>Poales</taxon>
        <taxon>Poaceae</taxon>
        <taxon>PACMAD clade</taxon>
        <taxon>Arundinoideae</taxon>
        <taxon>Arundineae</taxon>
        <taxon>Arundo</taxon>
    </lineage>
</organism>
<reference evidence="1" key="1">
    <citation type="submission" date="2014-09" db="EMBL/GenBank/DDBJ databases">
        <authorList>
            <person name="Magalhaes I.L.F."/>
            <person name="Oliveira U."/>
            <person name="Santos F.R."/>
            <person name="Vidigal T.H.D.A."/>
            <person name="Brescovit A.D."/>
            <person name="Santos A.J."/>
        </authorList>
    </citation>
    <scope>NUCLEOTIDE SEQUENCE</scope>
    <source>
        <tissue evidence="1">Shoot tissue taken approximately 20 cm above the soil surface</tissue>
    </source>
</reference>
<reference evidence="1" key="2">
    <citation type="journal article" date="2015" name="Data Brief">
        <title>Shoot transcriptome of the giant reed, Arundo donax.</title>
        <authorList>
            <person name="Barrero R.A."/>
            <person name="Guerrero F.D."/>
            <person name="Moolhuijzen P."/>
            <person name="Goolsby J.A."/>
            <person name="Tidwell J."/>
            <person name="Bellgard S.E."/>
            <person name="Bellgard M.I."/>
        </authorList>
    </citation>
    <scope>NUCLEOTIDE SEQUENCE</scope>
    <source>
        <tissue evidence="1">Shoot tissue taken approximately 20 cm above the soil surface</tissue>
    </source>
</reference>
<dbReference type="EMBL" id="GBRH01223896">
    <property type="protein sequence ID" value="JAD73999.1"/>
    <property type="molecule type" value="Transcribed_RNA"/>
</dbReference>
<dbReference type="AlphaFoldDB" id="A0A0A9CCE5"/>
<name>A0A0A9CCE5_ARUDO</name>
<sequence>MYCVLGGSPPVVGQSSGHC</sequence>